<dbReference type="EMBL" id="CP158252">
    <property type="protein sequence ID" value="XDJ43135.1"/>
    <property type="molecule type" value="Genomic_DNA"/>
</dbReference>
<dbReference type="GO" id="GO:0061542">
    <property type="term" value="F:3-demethylubiquinol 3-O-methyltransferase activity"/>
    <property type="evidence" value="ECO:0007669"/>
    <property type="project" value="UniProtKB-UniRule"/>
</dbReference>
<proteinExistence type="inferred from homology"/>
<dbReference type="EC" id="2.1.1.222" evidence="5"/>
<evidence type="ECO:0000256" key="5">
    <source>
        <dbReference type="HAMAP-Rule" id="MF_00472"/>
    </source>
</evidence>
<dbReference type="Pfam" id="PF13489">
    <property type="entry name" value="Methyltransf_23"/>
    <property type="match status" value="1"/>
</dbReference>
<evidence type="ECO:0000313" key="6">
    <source>
        <dbReference type="EMBL" id="XDJ43135.1"/>
    </source>
</evidence>
<dbReference type="CDD" id="cd02440">
    <property type="entry name" value="AdoMet_MTases"/>
    <property type="match status" value="1"/>
</dbReference>
<name>A0AB39CML0_9BURK</name>
<keyword evidence="1 5" id="KW-0489">Methyltransferase</keyword>
<evidence type="ECO:0000256" key="4">
    <source>
        <dbReference type="ARBA" id="ARBA00022691"/>
    </source>
</evidence>
<keyword evidence="3 5" id="KW-0831">Ubiquinone biosynthesis</keyword>
<dbReference type="PANTHER" id="PTHR43464:SF19">
    <property type="entry name" value="UBIQUINONE BIOSYNTHESIS O-METHYLTRANSFERASE, MITOCHONDRIAL"/>
    <property type="match status" value="1"/>
</dbReference>
<comment type="catalytic activity">
    <reaction evidence="5">
        <text>a 3-(all-trans-polyprenyl)benzene-1,2-diol + S-adenosyl-L-methionine = a 2-methoxy-6-(all-trans-polyprenyl)phenol + S-adenosyl-L-homocysteine + H(+)</text>
        <dbReference type="Rhea" id="RHEA:31411"/>
        <dbReference type="Rhea" id="RHEA-COMP:9550"/>
        <dbReference type="Rhea" id="RHEA-COMP:9551"/>
        <dbReference type="ChEBI" id="CHEBI:15378"/>
        <dbReference type="ChEBI" id="CHEBI:57856"/>
        <dbReference type="ChEBI" id="CHEBI:59789"/>
        <dbReference type="ChEBI" id="CHEBI:62729"/>
        <dbReference type="ChEBI" id="CHEBI:62731"/>
        <dbReference type="EC" id="2.1.1.222"/>
    </reaction>
</comment>
<keyword evidence="2 5" id="KW-0808">Transferase</keyword>
<dbReference type="PANTHER" id="PTHR43464">
    <property type="entry name" value="METHYLTRANSFERASE"/>
    <property type="match status" value="1"/>
</dbReference>
<reference evidence="6" key="1">
    <citation type="submission" date="2024-05" db="EMBL/GenBank/DDBJ databases">
        <authorList>
            <person name="Luo Y.-C."/>
            <person name="Nicholds J."/>
            <person name="Mortimer T."/>
            <person name="Maboni G."/>
        </authorList>
    </citation>
    <scope>NUCLEOTIDE SEQUENCE</scope>
    <source>
        <strain evidence="6">153920</strain>
    </source>
</reference>
<accession>A0AB39CML0</accession>
<dbReference type="Gene3D" id="3.40.50.150">
    <property type="entry name" value="Vaccinia Virus protein VP39"/>
    <property type="match status" value="1"/>
</dbReference>
<comment type="catalytic activity">
    <reaction evidence="5">
        <text>a 3-demethylubiquinol + S-adenosyl-L-methionine = a ubiquinol + S-adenosyl-L-homocysteine + H(+)</text>
        <dbReference type="Rhea" id="RHEA:44380"/>
        <dbReference type="Rhea" id="RHEA-COMP:9566"/>
        <dbReference type="Rhea" id="RHEA-COMP:10914"/>
        <dbReference type="ChEBI" id="CHEBI:15378"/>
        <dbReference type="ChEBI" id="CHEBI:17976"/>
        <dbReference type="ChEBI" id="CHEBI:57856"/>
        <dbReference type="ChEBI" id="CHEBI:59789"/>
        <dbReference type="ChEBI" id="CHEBI:84422"/>
        <dbReference type="EC" id="2.1.1.64"/>
    </reaction>
</comment>
<comment type="similarity">
    <text evidence="5">Belongs to the methyltransferase superfamily. UbiG/COQ3 family.</text>
</comment>
<evidence type="ECO:0000256" key="3">
    <source>
        <dbReference type="ARBA" id="ARBA00022688"/>
    </source>
</evidence>
<dbReference type="AlphaFoldDB" id="A0AB39CML0"/>
<dbReference type="InterPro" id="IPR029063">
    <property type="entry name" value="SAM-dependent_MTases_sf"/>
</dbReference>
<feature type="binding site" evidence="5">
    <location>
        <position position="58"/>
    </location>
    <ligand>
        <name>S-adenosyl-L-methionine</name>
        <dbReference type="ChEBI" id="CHEBI:59789"/>
    </ligand>
</feature>
<sequence length="235" mass="25482">MHAANADPAELDKFSAFASSWWDPQGELKTLHDINPLRLDWIRTQAGLLDGLQALDVGCGGGLLAEAMAAEGAQVTGIDLAKQSLQIARLHGHESGIQVEYECTSAEDYAQQQAGRFDLVTCMELLEHVPDPASVVRACAELVRPGGLVCFSTLNRNPKSFMLAIVAAEYVMRMLPRGTHSYEHFITPSELAAAARAAGLEVTALAGMSYQPLTRHYNLSRDTSVNYLMAARRPA</sequence>
<feature type="binding site" evidence="5">
    <location>
        <position position="123"/>
    </location>
    <ligand>
        <name>S-adenosyl-L-methionine</name>
        <dbReference type="ChEBI" id="CHEBI:59789"/>
    </ligand>
</feature>
<comment type="function">
    <text evidence="5">O-methyltransferase that catalyzes the 2 O-methylation steps in the ubiquinone biosynthetic pathway.</text>
</comment>
<feature type="binding site" evidence="5">
    <location>
        <position position="38"/>
    </location>
    <ligand>
        <name>S-adenosyl-L-methionine</name>
        <dbReference type="ChEBI" id="CHEBI:59789"/>
    </ligand>
</feature>
<dbReference type="GO" id="GO:0102208">
    <property type="term" value="F:2-polyprenyl-6-hydroxyphenol methylase activity"/>
    <property type="evidence" value="ECO:0007669"/>
    <property type="project" value="UniProtKB-EC"/>
</dbReference>
<evidence type="ECO:0000256" key="1">
    <source>
        <dbReference type="ARBA" id="ARBA00022603"/>
    </source>
</evidence>
<keyword evidence="4 5" id="KW-0949">S-adenosyl-L-methionine</keyword>
<dbReference type="FunFam" id="3.40.50.150:FF:000028">
    <property type="entry name" value="Ubiquinone biosynthesis O-methyltransferase"/>
    <property type="match status" value="1"/>
</dbReference>
<dbReference type="NCBIfam" id="TIGR01983">
    <property type="entry name" value="UbiG"/>
    <property type="match status" value="1"/>
</dbReference>
<dbReference type="HAMAP" id="MF_00472">
    <property type="entry name" value="UbiG"/>
    <property type="match status" value="1"/>
</dbReference>
<dbReference type="RefSeq" id="WP_368643983.1">
    <property type="nucleotide sequence ID" value="NZ_CP158252.1"/>
</dbReference>
<protein>
    <recommendedName>
        <fullName evidence="5">Ubiquinone biosynthesis O-methyltransferase</fullName>
    </recommendedName>
    <alternativeName>
        <fullName evidence="5">2-polyprenyl-6-hydroxyphenol methylase</fullName>
        <ecNumber evidence="5">2.1.1.222</ecNumber>
    </alternativeName>
    <alternativeName>
        <fullName evidence="5">3-demethylubiquinone 3-O-methyltransferase</fullName>
        <ecNumber evidence="5">2.1.1.64</ecNumber>
    </alternativeName>
</protein>
<organism evidence="6">
    <name type="scientific">Castellaniella ginsengisoli</name>
    <dbReference type="NCBI Taxonomy" id="546114"/>
    <lineage>
        <taxon>Bacteria</taxon>
        <taxon>Pseudomonadati</taxon>
        <taxon>Pseudomonadota</taxon>
        <taxon>Betaproteobacteria</taxon>
        <taxon>Burkholderiales</taxon>
        <taxon>Alcaligenaceae</taxon>
        <taxon>Castellaniella</taxon>
    </lineage>
</organism>
<comment type="pathway">
    <text evidence="5">Cofactor biosynthesis; ubiquinone biosynthesis.</text>
</comment>
<dbReference type="EC" id="2.1.1.64" evidence="5"/>
<dbReference type="SUPFAM" id="SSF53335">
    <property type="entry name" value="S-adenosyl-L-methionine-dependent methyltransferases"/>
    <property type="match status" value="1"/>
</dbReference>
<dbReference type="GO" id="GO:0032259">
    <property type="term" value="P:methylation"/>
    <property type="evidence" value="ECO:0007669"/>
    <property type="project" value="UniProtKB-KW"/>
</dbReference>
<dbReference type="GO" id="GO:0010420">
    <property type="term" value="F:polyprenyldihydroxybenzoate methyltransferase activity"/>
    <property type="evidence" value="ECO:0007669"/>
    <property type="project" value="InterPro"/>
</dbReference>
<evidence type="ECO:0000256" key="2">
    <source>
        <dbReference type="ARBA" id="ARBA00022679"/>
    </source>
</evidence>
<feature type="binding site" evidence="5">
    <location>
        <position position="79"/>
    </location>
    <ligand>
        <name>S-adenosyl-L-methionine</name>
        <dbReference type="ChEBI" id="CHEBI:59789"/>
    </ligand>
</feature>
<dbReference type="InterPro" id="IPR010233">
    <property type="entry name" value="UbiG_MeTrfase"/>
</dbReference>
<gene>
    <name evidence="5 6" type="primary">ubiG</name>
    <name evidence="6" type="ORF">ABRY99_06125</name>
</gene>